<keyword evidence="1" id="KW-0812">Transmembrane</keyword>
<keyword evidence="1" id="KW-0472">Membrane</keyword>
<evidence type="ECO:0000256" key="1">
    <source>
        <dbReference type="SAM" id="Phobius"/>
    </source>
</evidence>
<name>B7KHI0_GLOC7</name>
<evidence type="ECO:0000313" key="3">
    <source>
        <dbReference type="Proteomes" id="UP000002384"/>
    </source>
</evidence>
<dbReference type="KEGG" id="cyc:PCC7424_2253"/>
<dbReference type="RefSeq" id="WP_015954280.1">
    <property type="nucleotide sequence ID" value="NC_011729.1"/>
</dbReference>
<protein>
    <submittedName>
        <fullName evidence="2">Uncharacterized protein</fullName>
    </submittedName>
</protein>
<proteinExistence type="predicted"/>
<reference evidence="3" key="1">
    <citation type="journal article" date="2011" name="MBio">
        <title>Novel metabolic attributes of the genus Cyanothece, comprising a group of unicellular nitrogen-fixing Cyanobacteria.</title>
        <authorList>
            <person name="Bandyopadhyay A."/>
            <person name="Elvitigala T."/>
            <person name="Welsh E."/>
            <person name="Stockel J."/>
            <person name="Liberton M."/>
            <person name="Min H."/>
            <person name="Sherman L.A."/>
            <person name="Pakrasi H.B."/>
        </authorList>
    </citation>
    <scope>NUCLEOTIDE SEQUENCE [LARGE SCALE GENOMIC DNA]</scope>
    <source>
        <strain evidence="3">PCC 7424</strain>
    </source>
</reference>
<keyword evidence="3" id="KW-1185">Reference proteome</keyword>
<evidence type="ECO:0000313" key="2">
    <source>
        <dbReference type="EMBL" id="ACK70675.1"/>
    </source>
</evidence>
<dbReference type="EMBL" id="CP001291">
    <property type="protein sequence ID" value="ACK70675.1"/>
    <property type="molecule type" value="Genomic_DNA"/>
</dbReference>
<dbReference type="Proteomes" id="UP000002384">
    <property type="component" value="Chromosome"/>
</dbReference>
<keyword evidence="1" id="KW-1133">Transmembrane helix</keyword>
<organism evidence="2 3">
    <name type="scientific">Gloeothece citriformis (strain PCC 7424)</name>
    <name type="common">Cyanothece sp. (strain PCC 7424)</name>
    <dbReference type="NCBI Taxonomy" id="65393"/>
    <lineage>
        <taxon>Bacteria</taxon>
        <taxon>Bacillati</taxon>
        <taxon>Cyanobacteriota</taxon>
        <taxon>Cyanophyceae</taxon>
        <taxon>Oscillatoriophycideae</taxon>
        <taxon>Chroococcales</taxon>
        <taxon>Aphanothecaceae</taxon>
        <taxon>Gloeothece</taxon>
        <taxon>Gloeothece citriformis</taxon>
    </lineage>
</organism>
<feature type="transmembrane region" description="Helical" evidence="1">
    <location>
        <begin position="42"/>
        <end position="65"/>
    </location>
</feature>
<dbReference type="AlphaFoldDB" id="B7KHI0"/>
<gene>
    <name evidence="2" type="ordered locus">PCC7424_2253</name>
</gene>
<sequence>MVLMILVLIIYLAIAVQSVNDVYRMGLTWGLFLDKFIPSQPRGVGGLFLSFFNWYIPFFNTYSLVDLKNSLWFN</sequence>
<accession>B7KHI0</accession>
<dbReference type="OrthoDB" id="9789270at2"/>
<dbReference type="HOGENOM" id="CLU_2681554_0_0_3"/>
<dbReference type="eggNOG" id="COG0501">
    <property type="taxonomic scope" value="Bacteria"/>
</dbReference>